<dbReference type="PANTHER" id="PTHR43140:SF1">
    <property type="entry name" value="TYPE I RESTRICTION ENZYME ECOKI SPECIFICITY SUBUNIT"/>
    <property type="match status" value="1"/>
</dbReference>
<keyword evidence="6" id="KW-0378">Hydrolase</keyword>
<dbReference type="CDD" id="cd17283">
    <property type="entry name" value="RMtype1_S_Hpy180ORF7835P_TRD2-CR2_like"/>
    <property type="match status" value="1"/>
</dbReference>
<name>A0A840C993_9RHOB</name>
<dbReference type="RefSeq" id="WP_082386665.1">
    <property type="nucleotide sequence ID" value="NZ_JACIEQ010000003.1"/>
</dbReference>
<dbReference type="GO" id="GO:0009307">
    <property type="term" value="P:DNA restriction-modification system"/>
    <property type="evidence" value="ECO:0007669"/>
    <property type="project" value="UniProtKB-KW"/>
</dbReference>
<dbReference type="InterPro" id="IPR044946">
    <property type="entry name" value="Restrct_endonuc_typeI_TRD_sf"/>
</dbReference>
<dbReference type="EMBL" id="JACIEQ010000003">
    <property type="protein sequence ID" value="MBB4022531.1"/>
    <property type="molecule type" value="Genomic_DNA"/>
</dbReference>
<evidence type="ECO:0000256" key="3">
    <source>
        <dbReference type="ARBA" id="ARBA00023125"/>
    </source>
</evidence>
<dbReference type="SUPFAM" id="SSF116734">
    <property type="entry name" value="DNA methylase specificity domain"/>
    <property type="match status" value="2"/>
</dbReference>
<keyword evidence="2" id="KW-0680">Restriction system</keyword>
<evidence type="ECO:0000313" key="7">
    <source>
        <dbReference type="Proteomes" id="UP000585681"/>
    </source>
</evidence>
<organism evidence="6 7">
    <name type="scientific">Actibacterium naphthalenivorans</name>
    <dbReference type="NCBI Taxonomy" id="1614693"/>
    <lineage>
        <taxon>Bacteria</taxon>
        <taxon>Pseudomonadati</taxon>
        <taxon>Pseudomonadota</taxon>
        <taxon>Alphaproteobacteria</taxon>
        <taxon>Rhodobacterales</taxon>
        <taxon>Roseobacteraceae</taxon>
        <taxon>Actibacterium</taxon>
    </lineage>
</organism>
<dbReference type="Proteomes" id="UP000585681">
    <property type="component" value="Unassembled WGS sequence"/>
</dbReference>
<dbReference type="AlphaFoldDB" id="A0A840C993"/>
<accession>A0A840C993</accession>
<dbReference type="Pfam" id="PF01420">
    <property type="entry name" value="Methylase_S"/>
    <property type="match status" value="2"/>
</dbReference>
<dbReference type="InterPro" id="IPR000055">
    <property type="entry name" value="Restrct_endonuc_typeI_TRD"/>
</dbReference>
<feature type="domain" description="Type I restriction modification DNA specificity" evidence="5">
    <location>
        <begin position="208"/>
        <end position="364"/>
    </location>
</feature>
<evidence type="ECO:0000256" key="4">
    <source>
        <dbReference type="SAM" id="Coils"/>
    </source>
</evidence>
<dbReference type="CDD" id="cd16961">
    <property type="entry name" value="RMtype1_S_TRD-CR_like"/>
    <property type="match status" value="1"/>
</dbReference>
<keyword evidence="3" id="KW-0238">DNA-binding</keyword>
<sequence length="399" mass="44676">MKDLTAANWERVKLGELCKIARGGSPRPIKKFITTDPEGVNWIKIGDAQVGGRFIESTKEKITRDGISRSRFVEPGAFLLSNSMSFGRPYILKTSGCIHDGWLVLEPDYKRVHQDFLYHILGAPETFQQFDSLAAGSTVRNLNIGLVESVSIPLPPLEEQQRIVAVLDEAFEGLARARAHAEANLQNAQELFESIKADELASSGSDREEVILSEVADITSGLVDPREDEYADLLHLGAGNMITGTDELVDVKTAREEKLKSGKYRFDEKTVLYSKIRPYLRKAARPDFQGLCSADVYPLTPRPDRLDRDFLFHLLLGNDFTEYAISGSDRAGMPKVNRNHMFAYRFELPPLEAQRRIATVIDEAHISCSTLVELAKQKLHDLDDLRQSLLKKAFAGELT</sequence>
<dbReference type="EC" id="3.1.21.3" evidence="6"/>
<comment type="similarity">
    <text evidence="1">Belongs to the type-I restriction system S methylase family.</text>
</comment>
<dbReference type="InterPro" id="IPR051212">
    <property type="entry name" value="Type-I_RE_S_subunit"/>
</dbReference>
<dbReference type="PANTHER" id="PTHR43140">
    <property type="entry name" value="TYPE-1 RESTRICTION ENZYME ECOKI SPECIFICITY PROTEIN"/>
    <property type="match status" value="1"/>
</dbReference>
<gene>
    <name evidence="6" type="ORF">GGR17_002350</name>
</gene>
<evidence type="ECO:0000256" key="2">
    <source>
        <dbReference type="ARBA" id="ARBA00022747"/>
    </source>
</evidence>
<dbReference type="GO" id="GO:0003677">
    <property type="term" value="F:DNA binding"/>
    <property type="evidence" value="ECO:0007669"/>
    <property type="project" value="UniProtKB-KW"/>
</dbReference>
<keyword evidence="4" id="KW-0175">Coiled coil</keyword>
<dbReference type="Gene3D" id="3.90.220.20">
    <property type="entry name" value="DNA methylase specificity domains"/>
    <property type="match status" value="2"/>
</dbReference>
<evidence type="ECO:0000259" key="5">
    <source>
        <dbReference type="Pfam" id="PF01420"/>
    </source>
</evidence>
<feature type="domain" description="Type I restriction modification DNA specificity" evidence="5">
    <location>
        <begin position="8"/>
        <end position="169"/>
    </location>
</feature>
<evidence type="ECO:0000313" key="6">
    <source>
        <dbReference type="EMBL" id="MBB4022531.1"/>
    </source>
</evidence>
<comment type="caution">
    <text evidence="6">The sequence shown here is derived from an EMBL/GenBank/DDBJ whole genome shotgun (WGS) entry which is preliminary data.</text>
</comment>
<feature type="coiled-coil region" evidence="4">
    <location>
        <begin position="171"/>
        <end position="198"/>
    </location>
</feature>
<dbReference type="GO" id="GO:0009035">
    <property type="term" value="F:type I site-specific deoxyribonuclease activity"/>
    <property type="evidence" value="ECO:0007669"/>
    <property type="project" value="UniProtKB-EC"/>
</dbReference>
<proteinExistence type="inferred from homology"/>
<reference evidence="6" key="1">
    <citation type="submission" date="2020-08" db="EMBL/GenBank/DDBJ databases">
        <title>Genomic Encyclopedia of Type Strains, Phase IV (KMG-IV): sequencing the most valuable type-strain genomes for metagenomic binning, comparative biology and taxonomic classification.</title>
        <authorList>
            <person name="Goeker M."/>
        </authorList>
    </citation>
    <scope>NUCLEOTIDE SEQUENCE [LARGE SCALE GENOMIC DNA]</scope>
    <source>
        <strain evidence="6">DSM 105040</strain>
    </source>
</reference>
<keyword evidence="7" id="KW-1185">Reference proteome</keyword>
<protein>
    <submittedName>
        <fullName evidence="6">Type I restriction enzyme S subunit</fullName>
        <ecNumber evidence="6">3.1.21.3</ecNumber>
    </submittedName>
</protein>
<evidence type="ECO:0000256" key="1">
    <source>
        <dbReference type="ARBA" id="ARBA00010923"/>
    </source>
</evidence>